<feature type="domain" description="Myb-like" evidence="8">
    <location>
        <begin position="290"/>
        <end position="341"/>
    </location>
</feature>
<feature type="domain" description="Myb-like" evidence="8">
    <location>
        <begin position="342"/>
        <end position="392"/>
    </location>
</feature>
<evidence type="ECO:0000256" key="3">
    <source>
        <dbReference type="ARBA" id="ARBA00023015"/>
    </source>
</evidence>
<gene>
    <name evidence="10" type="ORF">BWQ96_03005</name>
</gene>
<feature type="compositionally biased region" description="Polar residues" evidence="7">
    <location>
        <begin position="602"/>
        <end position="612"/>
    </location>
</feature>
<dbReference type="InterPro" id="IPR009057">
    <property type="entry name" value="Homeodomain-like_sf"/>
</dbReference>
<comment type="caution">
    <text evidence="10">The sequence shown here is derived from an EMBL/GenBank/DDBJ whole genome shotgun (WGS) entry which is preliminary data.</text>
</comment>
<dbReference type="CDD" id="cd00167">
    <property type="entry name" value="SANT"/>
    <property type="match status" value="3"/>
</dbReference>
<dbReference type="InterPro" id="IPR050560">
    <property type="entry name" value="MYB_TF"/>
</dbReference>
<evidence type="ECO:0000256" key="2">
    <source>
        <dbReference type="ARBA" id="ARBA00022737"/>
    </source>
</evidence>
<feature type="compositionally biased region" description="Basic residues" evidence="7">
    <location>
        <begin position="199"/>
        <end position="211"/>
    </location>
</feature>
<feature type="compositionally biased region" description="Polar residues" evidence="7">
    <location>
        <begin position="433"/>
        <end position="442"/>
    </location>
</feature>
<protein>
    <submittedName>
        <fullName evidence="10">Transcription factor MYB3R-3</fullName>
    </submittedName>
</protein>
<feature type="compositionally biased region" description="Polar residues" evidence="7">
    <location>
        <begin position="766"/>
        <end position="779"/>
    </location>
</feature>
<name>A0A2V3J1G3_9FLOR</name>
<dbReference type="PANTHER" id="PTHR45614:SF232">
    <property type="entry name" value="TRANSCRIPTION FACTOR MYB3R-2"/>
    <property type="match status" value="1"/>
</dbReference>
<dbReference type="FunFam" id="1.10.10.60:FF:000010">
    <property type="entry name" value="Transcriptional activator Myb isoform A"/>
    <property type="match status" value="1"/>
</dbReference>
<feature type="region of interest" description="Disordered" evidence="7">
    <location>
        <begin position="761"/>
        <end position="941"/>
    </location>
</feature>
<feature type="compositionally biased region" description="Low complexity" evidence="7">
    <location>
        <begin position="409"/>
        <end position="424"/>
    </location>
</feature>
<dbReference type="PROSITE" id="PS51294">
    <property type="entry name" value="HTH_MYB"/>
    <property type="match status" value="3"/>
</dbReference>
<dbReference type="InterPro" id="IPR017930">
    <property type="entry name" value="Myb_dom"/>
</dbReference>
<evidence type="ECO:0000256" key="5">
    <source>
        <dbReference type="ARBA" id="ARBA00023163"/>
    </source>
</evidence>
<dbReference type="GO" id="GO:0000978">
    <property type="term" value="F:RNA polymerase II cis-regulatory region sequence-specific DNA binding"/>
    <property type="evidence" value="ECO:0007669"/>
    <property type="project" value="TreeGrafter"/>
</dbReference>
<feature type="compositionally biased region" description="Polar residues" evidence="7">
    <location>
        <begin position="573"/>
        <end position="595"/>
    </location>
</feature>
<feature type="domain" description="HTH myb-type" evidence="9">
    <location>
        <begin position="290"/>
        <end position="345"/>
    </location>
</feature>
<dbReference type="Gene3D" id="1.10.10.60">
    <property type="entry name" value="Homeodomain-like"/>
    <property type="match status" value="3"/>
</dbReference>
<dbReference type="SUPFAM" id="SSF46689">
    <property type="entry name" value="Homeodomain-like"/>
    <property type="match status" value="2"/>
</dbReference>
<reference evidence="10 11" key="1">
    <citation type="journal article" date="2018" name="Mol. Biol. Evol.">
        <title>Analysis of the draft genome of the red seaweed Gracilariopsis chorda provides insights into genome size evolution in Rhodophyta.</title>
        <authorList>
            <person name="Lee J."/>
            <person name="Yang E.C."/>
            <person name="Graf L."/>
            <person name="Yang J.H."/>
            <person name="Qiu H."/>
            <person name="Zel Zion U."/>
            <person name="Chan C.X."/>
            <person name="Stephens T.G."/>
            <person name="Weber A.P.M."/>
            <person name="Boo G.H."/>
            <person name="Boo S.M."/>
            <person name="Kim K.M."/>
            <person name="Shin Y."/>
            <person name="Jung M."/>
            <person name="Lee S.J."/>
            <person name="Yim H.S."/>
            <person name="Lee J.H."/>
            <person name="Bhattacharya D."/>
            <person name="Yoon H.S."/>
        </authorList>
    </citation>
    <scope>NUCLEOTIDE SEQUENCE [LARGE SCALE GENOMIC DNA]</scope>
    <source>
        <strain evidence="10 11">SKKU-2015</strain>
        <tissue evidence="10">Whole body</tissue>
    </source>
</reference>
<evidence type="ECO:0000259" key="9">
    <source>
        <dbReference type="PROSITE" id="PS51294"/>
    </source>
</evidence>
<dbReference type="FunFam" id="1.10.10.60:FF:000016">
    <property type="entry name" value="Transcriptional activator Myb isoform A"/>
    <property type="match status" value="1"/>
</dbReference>
<keyword evidence="4" id="KW-0238">DNA-binding</keyword>
<evidence type="ECO:0000256" key="1">
    <source>
        <dbReference type="ARBA" id="ARBA00004123"/>
    </source>
</evidence>
<keyword evidence="2" id="KW-0677">Repeat</keyword>
<feature type="domain" description="HTH myb-type" evidence="9">
    <location>
        <begin position="237"/>
        <end position="289"/>
    </location>
</feature>
<dbReference type="AlphaFoldDB" id="A0A2V3J1G3"/>
<dbReference type="STRING" id="448386.A0A2V3J1G3"/>
<dbReference type="PROSITE" id="PS50090">
    <property type="entry name" value="MYB_LIKE"/>
    <property type="match status" value="3"/>
</dbReference>
<dbReference type="GO" id="GO:0005634">
    <property type="term" value="C:nucleus"/>
    <property type="evidence" value="ECO:0007669"/>
    <property type="project" value="UniProtKB-SubCell"/>
</dbReference>
<evidence type="ECO:0000313" key="11">
    <source>
        <dbReference type="Proteomes" id="UP000247409"/>
    </source>
</evidence>
<feature type="region of interest" description="Disordered" evidence="7">
    <location>
        <begin position="384"/>
        <end position="445"/>
    </location>
</feature>
<evidence type="ECO:0000259" key="8">
    <source>
        <dbReference type="PROSITE" id="PS50090"/>
    </source>
</evidence>
<proteinExistence type="predicted"/>
<sequence>MEHHHHSLPIHPSSECSNPHPPQFDPSAHVNDPTITPPASHSQPPPQQSQQPQQQTQQPQPPQHHHHQSQTSHPPVNFHFSMPINMQSAYLFPTDEIYPKDDPNLFAHLSTPSKDVDSFLISPSKLLSAPPPSQRLPATSLLPQHSFPQPHSHTFSHPPSAADPILTQHSYNEQLLIRRMRAQQAESLARPVHLLPTRNGRKRPPKSKAKPVQKVSTAEAVRLVAQMDRPPTRRSSKGGWTRDEDDMLRVVVMEHNEKNWKDIAKALNASFPGSSRNDVQCLHRWQKVLQPGLKKGPWTQHEDDTITRLVATLGANKWSLIAKQLPGRIGKQCRERWFNHLNPEINKDPWTEEEERILREAHSRIGNKWAVIAKYLPGRTDNAIKNHYNATQRRAATRKQGRKAKSRTSTHTSSDTNSHASTASLVQKKSDDNSQQPPQNLRINPVPIRPAIPALTAQPNPQTLPAAAVELTATAKTTSEPENNKNINVNPLAPPTAVSVLKDITNTSIAGEESDGNENQQAAKRKLSPAPKASPNALKKARLESVCESAQSASANASIATAGQPKHPDDAQRASSAYESRGISTKPNTGNSSSGREPGHGTDQTMVTNSGMDETVPQPALSEVMSSTENNPGCSEPTNQKNPPHENGVVTGDLVDFRLPGLTPRKLIGQLDTMDPDPSGMRHYMARTPEGQRQKPCQSLRRTELDRTAPDIGEEKVLLPTIDFGGLSSSELALKHDSPSGRTGRSALLFATPPRSSLFSALREPNGTSNESPSNSFLFRSSALDGTPGLPGITPLGKSPGSFFFNSSPNQGTGTTRSFGSVHRPGGLLTPGGLFGSTPRLRSRPLAGPLPSPFDSSFARDTPRGKENEENGFPMSTPQGFRAPTPRQLLWSTPQQSYADSFRDNGSALRPRNLNGAIASSADPMNTIDQFLAPTPDSNRR</sequence>
<evidence type="ECO:0000256" key="7">
    <source>
        <dbReference type="SAM" id="MobiDB-lite"/>
    </source>
</evidence>
<feature type="domain" description="Myb-like" evidence="8">
    <location>
        <begin position="232"/>
        <end position="289"/>
    </location>
</feature>
<feature type="region of interest" description="Disordered" evidence="7">
    <location>
        <begin position="196"/>
        <end position="215"/>
    </location>
</feature>
<keyword evidence="6" id="KW-0539">Nucleus</keyword>
<evidence type="ECO:0000313" key="10">
    <source>
        <dbReference type="EMBL" id="PXF47230.1"/>
    </source>
</evidence>
<comment type="subcellular location">
    <subcellularLocation>
        <location evidence="1">Nucleus</location>
    </subcellularLocation>
</comment>
<feature type="compositionally biased region" description="Polar residues" evidence="7">
    <location>
        <begin position="624"/>
        <end position="642"/>
    </location>
</feature>
<dbReference type="Proteomes" id="UP000247409">
    <property type="component" value="Unassembled WGS sequence"/>
</dbReference>
<feature type="region of interest" description="Disordered" evidence="7">
    <location>
        <begin position="557"/>
        <end position="648"/>
    </location>
</feature>
<keyword evidence="5" id="KW-0804">Transcription</keyword>
<evidence type="ECO:0000256" key="6">
    <source>
        <dbReference type="ARBA" id="ARBA00023242"/>
    </source>
</evidence>
<dbReference type="GO" id="GO:0000981">
    <property type="term" value="F:DNA-binding transcription factor activity, RNA polymerase II-specific"/>
    <property type="evidence" value="ECO:0007669"/>
    <property type="project" value="TreeGrafter"/>
</dbReference>
<dbReference type="InterPro" id="IPR001005">
    <property type="entry name" value="SANT/Myb"/>
</dbReference>
<evidence type="ECO:0000256" key="4">
    <source>
        <dbReference type="ARBA" id="ARBA00023125"/>
    </source>
</evidence>
<feature type="compositionally biased region" description="Polar residues" evidence="7">
    <location>
        <begin position="890"/>
        <end position="899"/>
    </location>
</feature>
<feature type="compositionally biased region" description="Low complexity" evidence="7">
    <location>
        <begin position="37"/>
        <end position="58"/>
    </location>
</feature>
<keyword evidence="3" id="KW-0805">Transcription regulation</keyword>
<keyword evidence="11" id="KW-1185">Reference proteome</keyword>
<organism evidence="10 11">
    <name type="scientific">Gracilariopsis chorda</name>
    <dbReference type="NCBI Taxonomy" id="448386"/>
    <lineage>
        <taxon>Eukaryota</taxon>
        <taxon>Rhodophyta</taxon>
        <taxon>Florideophyceae</taxon>
        <taxon>Rhodymeniophycidae</taxon>
        <taxon>Gracilariales</taxon>
        <taxon>Gracilariaceae</taxon>
        <taxon>Gracilariopsis</taxon>
    </lineage>
</organism>
<dbReference type="EMBL" id="NBIV01000027">
    <property type="protein sequence ID" value="PXF47230.1"/>
    <property type="molecule type" value="Genomic_DNA"/>
</dbReference>
<dbReference type="PANTHER" id="PTHR45614">
    <property type="entry name" value="MYB PROTEIN-RELATED"/>
    <property type="match status" value="1"/>
</dbReference>
<dbReference type="Pfam" id="PF00249">
    <property type="entry name" value="Myb_DNA-binding"/>
    <property type="match status" value="3"/>
</dbReference>
<feature type="region of interest" description="Disordered" evidence="7">
    <location>
        <begin position="1"/>
        <end position="80"/>
    </location>
</feature>
<feature type="compositionally biased region" description="Low complexity" evidence="7">
    <location>
        <begin position="786"/>
        <end position="810"/>
    </location>
</feature>
<feature type="domain" description="HTH myb-type" evidence="9">
    <location>
        <begin position="346"/>
        <end position="396"/>
    </location>
</feature>
<accession>A0A2V3J1G3</accession>
<feature type="region of interest" description="Disordered" evidence="7">
    <location>
        <begin position="508"/>
        <end position="545"/>
    </location>
</feature>
<dbReference type="SMART" id="SM00717">
    <property type="entry name" value="SANT"/>
    <property type="match status" value="3"/>
</dbReference>
<feature type="compositionally biased region" description="Basic residues" evidence="7">
    <location>
        <begin position="395"/>
        <end position="408"/>
    </location>
</feature>
<dbReference type="OrthoDB" id="5461at2759"/>